<dbReference type="AlphaFoldDB" id="A0A0E3JPC2"/>
<protein>
    <submittedName>
        <fullName evidence="1">Uncharacterized protein</fullName>
    </submittedName>
</protein>
<name>A0A0E3JPC2_CLOSL</name>
<gene>
    <name evidence="1" type="ORF">CSCA_3035</name>
</gene>
<evidence type="ECO:0000313" key="1">
    <source>
        <dbReference type="EMBL" id="AKA70160.1"/>
    </source>
</evidence>
<dbReference type="RefSeq" id="WP_029160951.1">
    <property type="nucleotide sequence ID" value="NZ_CP009933.1"/>
</dbReference>
<accession>A0A0E3JPC2</accession>
<dbReference type="HOGENOM" id="CLU_156428_0_0_9"/>
<dbReference type="STRING" id="1548.CSCA_3035"/>
<organism evidence="1 2">
    <name type="scientific">Clostridium scatologenes</name>
    <dbReference type="NCBI Taxonomy" id="1548"/>
    <lineage>
        <taxon>Bacteria</taxon>
        <taxon>Bacillati</taxon>
        <taxon>Bacillota</taxon>
        <taxon>Clostridia</taxon>
        <taxon>Eubacteriales</taxon>
        <taxon>Clostridiaceae</taxon>
        <taxon>Clostridium</taxon>
    </lineage>
</organism>
<keyword evidence="2" id="KW-1185">Reference proteome</keyword>
<dbReference type="EMBL" id="CP009933">
    <property type="protein sequence ID" value="AKA70160.1"/>
    <property type="molecule type" value="Genomic_DNA"/>
</dbReference>
<sequence>MINFSKEELNYIKKEMKKVLDIWEHGTKEELKKYIDKECSGVCLDTVLLISRNDWFLLNTVNKNDYINKKIVDYCYYGLGMWVWVDTYMDTKEEVFEYIPDVTYCELFEKIIGDDNDVELVIY</sequence>
<proteinExistence type="predicted"/>
<reference evidence="1 2" key="1">
    <citation type="journal article" date="2015" name="J. Biotechnol.">
        <title>Complete genome sequence of a malodorant-producing acetogen, Clostridium scatologenes ATCC 25775(T).</title>
        <authorList>
            <person name="Zhu Z."/>
            <person name="Guo T."/>
            <person name="Zheng H."/>
            <person name="Song T."/>
            <person name="Ouyang P."/>
            <person name="Xie J."/>
        </authorList>
    </citation>
    <scope>NUCLEOTIDE SEQUENCE [LARGE SCALE GENOMIC DNA]</scope>
    <source>
        <strain evidence="1 2">ATCC 25775</strain>
    </source>
</reference>
<dbReference type="KEGG" id="csq:CSCA_3035"/>
<dbReference type="Proteomes" id="UP000033115">
    <property type="component" value="Chromosome"/>
</dbReference>
<evidence type="ECO:0000313" key="2">
    <source>
        <dbReference type="Proteomes" id="UP000033115"/>
    </source>
</evidence>